<dbReference type="AlphaFoldDB" id="A0A8D9AAT5"/>
<protein>
    <submittedName>
        <fullName evidence="1">Uncharacterized protein</fullName>
    </submittedName>
</protein>
<sequence length="140" mass="16249">MESPWSLTTICQHSSSRTVLKFFLHVTLSYVRDSVKEEDVAVDKPQYLFQPLSIPKDQLLQYTSQINHLTPLNQHIRLDHLIQALQSMFPVLQAIQAHTFLVQHQNQQDQVTHLLSQPNHRIDHQSVQQSLLIVTQELPI</sequence>
<dbReference type="EMBL" id="HBUF01562301">
    <property type="protein sequence ID" value="CAG6762948.1"/>
    <property type="molecule type" value="Transcribed_RNA"/>
</dbReference>
<evidence type="ECO:0000313" key="1">
    <source>
        <dbReference type="EMBL" id="CAG6762948.1"/>
    </source>
</evidence>
<organism evidence="1">
    <name type="scientific">Cacopsylla melanoneura</name>
    <dbReference type="NCBI Taxonomy" id="428564"/>
    <lineage>
        <taxon>Eukaryota</taxon>
        <taxon>Metazoa</taxon>
        <taxon>Ecdysozoa</taxon>
        <taxon>Arthropoda</taxon>
        <taxon>Hexapoda</taxon>
        <taxon>Insecta</taxon>
        <taxon>Pterygota</taxon>
        <taxon>Neoptera</taxon>
        <taxon>Paraneoptera</taxon>
        <taxon>Hemiptera</taxon>
        <taxon>Sternorrhyncha</taxon>
        <taxon>Psylloidea</taxon>
        <taxon>Psyllidae</taxon>
        <taxon>Psyllinae</taxon>
        <taxon>Cacopsylla</taxon>
    </lineage>
</organism>
<accession>A0A8D9AAT5</accession>
<reference evidence="1" key="1">
    <citation type="submission" date="2021-05" db="EMBL/GenBank/DDBJ databases">
        <authorList>
            <person name="Alioto T."/>
            <person name="Alioto T."/>
            <person name="Gomez Garrido J."/>
        </authorList>
    </citation>
    <scope>NUCLEOTIDE SEQUENCE</scope>
</reference>
<dbReference type="EMBL" id="HBUF01562302">
    <property type="protein sequence ID" value="CAG6762949.1"/>
    <property type="molecule type" value="Transcribed_RNA"/>
</dbReference>
<dbReference type="EMBL" id="HBUF01238348">
    <property type="protein sequence ID" value="CAG6675972.1"/>
    <property type="molecule type" value="Transcribed_RNA"/>
</dbReference>
<proteinExistence type="predicted"/>
<name>A0A8D9AAT5_9HEMI</name>